<dbReference type="GO" id="GO:0016020">
    <property type="term" value="C:membrane"/>
    <property type="evidence" value="ECO:0007669"/>
    <property type="project" value="UniProtKB-SubCell"/>
</dbReference>
<dbReference type="EMBL" id="JAVRRD010000001">
    <property type="protein sequence ID" value="KAK5065105.1"/>
    <property type="molecule type" value="Genomic_DNA"/>
</dbReference>
<dbReference type="PANTHER" id="PTHR43791">
    <property type="entry name" value="PERMEASE-RELATED"/>
    <property type="match status" value="1"/>
</dbReference>
<dbReference type="GO" id="GO:0022857">
    <property type="term" value="F:transmembrane transporter activity"/>
    <property type="evidence" value="ECO:0007669"/>
    <property type="project" value="InterPro"/>
</dbReference>
<dbReference type="SUPFAM" id="SSF103473">
    <property type="entry name" value="MFS general substrate transporter"/>
    <property type="match status" value="1"/>
</dbReference>
<gene>
    <name evidence="7" type="ORF">LTR84_000941</name>
</gene>
<reference evidence="7 8" key="1">
    <citation type="submission" date="2023-08" db="EMBL/GenBank/DDBJ databases">
        <title>Black Yeasts Isolated from many extreme environments.</title>
        <authorList>
            <person name="Coleine C."/>
            <person name="Stajich J.E."/>
            <person name="Selbmann L."/>
        </authorList>
    </citation>
    <scope>NUCLEOTIDE SEQUENCE [LARGE SCALE GENOMIC DNA]</scope>
    <source>
        <strain evidence="7 8">CCFEE 5792</strain>
    </source>
</reference>
<organism evidence="7 8">
    <name type="scientific">Exophiala bonariae</name>
    <dbReference type="NCBI Taxonomy" id="1690606"/>
    <lineage>
        <taxon>Eukaryota</taxon>
        <taxon>Fungi</taxon>
        <taxon>Dikarya</taxon>
        <taxon>Ascomycota</taxon>
        <taxon>Pezizomycotina</taxon>
        <taxon>Eurotiomycetes</taxon>
        <taxon>Chaetothyriomycetidae</taxon>
        <taxon>Chaetothyriales</taxon>
        <taxon>Herpotrichiellaceae</taxon>
        <taxon>Exophiala</taxon>
    </lineage>
</organism>
<proteinExistence type="predicted"/>
<accession>A0AAV9NUJ3</accession>
<feature type="transmembrane region" description="Helical" evidence="6">
    <location>
        <begin position="297"/>
        <end position="319"/>
    </location>
</feature>
<dbReference type="InterPro" id="IPR011701">
    <property type="entry name" value="MFS"/>
</dbReference>
<dbReference type="GeneID" id="89969163"/>
<dbReference type="RefSeq" id="XP_064712429.1">
    <property type="nucleotide sequence ID" value="XM_064844569.1"/>
</dbReference>
<evidence type="ECO:0000313" key="8">
    <source>
        <dbReference type="Proteomes" id="UP001358417"/>
    </source>
</evidence>
<evidence type="ECO:0000313" key="7">
    <source>
        <dbReference type="EMBL" id="KAK5065105.1"/>
    </source>
</evidence>
<feature type="transmembrane region" description="Helical" evidence="6">
    <location>
        <begin position="357"/>
        <end position="378"/>
    </location>
</feature>
<evidence type="ECO:0000256" key="5">
    <source>
        <dbReference type="ARBA" id="ARBA00023136"/>
    </source>
</evidence>
<evidence type="ECO:0000256" key="1">
    <source>
        <dbReference type="ARBA" id="ARBA00004141"/>
    </source>
</evidence>
<feature type="transmembrane region" description="Helical" evidence="6">
    <location>
        <begin position="100"/>
        <end position="118"/>
    </location>
</feature>
<feature type="transmembrane region" description="Helical" evidence="6">
    <location>
        <begin position="130"/>
        <end position="150"/>
    </location>
</feature>
<evidence type="ECO:0000256" key="6">
    <source>
        <dbReference type="SAM" id="Phobius"/>
    </source>
</evidence>
<name>A0AAV9NUJ3_9EURO</name>
<feature type="transmembrane region" description="Helical" evidence="6">
    <location>
        <begin position="192"/>
        <end position="214"/>
    </location>
</feature>
<dbReference type="Pfam" id="PF07690">
    <property type="entry name" value="MFS_1"/>
    <property type="match status" value="1"/>
</dbReference>
<feature type="transmembrane region" description="Helical" evidence="6">
    <location>
        <begin position="266"/>
        <end position="291"/>
    </location>
</feature>
<keyword evidence="2" id="KW-0813">Transport</keyword>
<comment type="subcellular location">
    <subcellularLocation>
        <location evidence="1">Membrane</location>
        <topology evidence="1">Multi-pass membrane protein</topology>
    </subcellularLocation>
</comment>
<comment type="caution">
    <text evidence="7">The sequence shown here is derived from an EMBL/GenBank/DDBJ whole genome shotgun (WGS) entry which is preliminary data.</text>
</comment>
<feature type="transmembrane region" description="Helical" evidence="6">
    <location>
        <begin position="70"/>
        <end position="88"/>
    </location>
</feature>
<evidence type="ECO:0008006" key="9">
    <source>
        <dbReference type="Google" id="ProtNLM"/>
    </source>
</evidence>
<dbReference type="PANTHER" id="PTHR43791:SF47">
    <property type="entry name" value="MAJOR FACILITATOR SUPERFAMILY (MFS) PROFILE DOMAIN-CONTAINING PROTEIN-RELATED"/>
    <property type="match status" value="1"/>
</dbReference>
<dbReference type="InterPro" id="IPR036259">
    <property type="entry name" value="MFS_trans_sf"/>
</dbReference>
<protein>
    <recommendedName>
        <fullName evidence="9">Major facilitator superfamily (MFS) profile domain-containing protein</fullName>
    </recommendedName>
</protein>
<keyword evidence="8" id="KW-1185">Reference proteome</keyword>
<feature type="transmembrane region" description="Helical" evidence="6">
    <location>
        <begin position="390"/>
        <end position="410"/>
    </location>
</feature>
<evidence type="ECO:0000256" key="4">
    <source>
        <dbReference type="ARBA" id="ARBA00022989"/>
    </source>
</evidence>
<evidence type="ECO:0000256" key="2">
    <source>
        <dbReference type="ARBA" id="ARBA00022448"/>
    </source>
</evidence>
<feature type="transmembrane region" description="Helical" evidence="6">
    <location>
        <begin position="331"/>
        <end position="351"/>
    </location>
</feature>
<keyword evidence="4 6" id="KW-1133">Transmembrane helix</keyword>
<feature type="transmembrane region" description="Helical" evidence="6">
    <location>
        <begin position="162"/>
        <end position="180"/>
    </location>
</feature>
<dbReference type="AlphaFoldDB" id="A0AAV9NUJ3"/>
<dbReference type="Gene3D" id="1.20.1250.20">
    <property type="entry name" value="MFS general substrate transporter like domains"/>
    <property type="match status" value="2"/>
</dbReference>
<keyword evidence="5 6" id="KW-0472">Membrane</keyword>
<evidence type="ECO:0000256" key="3">
    <source>
        <dbReference type="ARBA" id="ARBA00022692"/>
    </source>
</evidence>
<keyword evidence="3 6" id="KW-0812">Transmembrane</keyword>
<feature type="transmembrane region" description="Helical" evidence="6">
    <location>
        <begin position="422"/>
        <end position="445"/>
    </location>
</feature>
<dbReference type="Proteomes" id="UP001358417">
    <property type="component" value="Unassembled WGS sequence"/>
</dbReference>
<sequence>MAKQVEQEIDTPHQSEFKDVEGRQHELEDVSLLDGSDPRIKEIKRKTDIRICGLLGVLYAMAAIDRVNLGTLLILIFFPFYIVFQPPMIAIARKIRPRRFITFIVVAWGLVTVGHGLVKTWRQMLALRALLGILEAGYFSTSAYLVSTWYIRREVAKRNSSFYLLGSMLGGFGGILAYGLQQMNGVAGHAGWRWIFIMEGVITIILGLPAYVILVDFPEEAPKSWKFINEEQAQLVIARINLDRRDVITPPFNMRHYLSHAKDWKIWFFAANFMLTSVVNYAVAYFLPIVLRNELKFSVAAAQCLNAPCYVFAIILGVTESYFSDKWNLRAPFFLLNCGLEILGVCVLGFAKPSGVRYFGAFFIVGPAFSNIPFSLTYQANNILGQWKRAFCSATIVGAGGIGGIIGSLVFRSQDAPSYRPGLYACLTAVGLCIISMCTTSAYFISENKKADRGEKIIEGDPQFRYTY</sequence>